<evidence type="ECO:0000313" key="4">
    <source>
        <dbReference type="Proteomes" id="UP000001064"/>
    </source>
</evidence>
<evidence type="ECO:0000256" key="1">
    <source>
        <dbReference type="SAM" id="Coils"/>
    </source>
</evidence>
<keyword evidence="4" id="KW-1185">Reference proteome</keyword>
<sequence length="684" mass="79956">MNKEENLYQFIFKTILNNINKQQHQNQQYFPNDDDNLQDELNEFSERKIDNDIISLLQRIITSNESVWNWVHFFNYLLKDNSNNSNNSNNGNNNNLFILQLNKELQIELLNWFLTLLRCVNNENSPSNTMKIPIYHLKNLIIKSYLKNNKGYSIYKEDYLFSFIIDSILSDIDFLIDSNQNNNNSNNSSSIDIGVEEENFQQIESIGIYYPFTVTFDKEFNKFIGEKLNKLNIEMNEREDKEMKKQDENKMNVDQEVAEQQYNYYSNAIKEIIDTEFGNNRISSFLNNTDQCDQNPYRHQDLTPKNSRTEQHLLNDKLLTNINDLMLDDKEFYQFNNHKQDDLHLQDWSVQFQTLIPEFNNINMDIESMLTKGITTESEPKERIPSVNKTSSHQEEYEDHIASSPSLDKQMETKQSITESLESTSIRKLQNEEITSIIAIKDFIRNDNNTNNNLGNLLEPLLLISDVGEAIKLLEANTYSEDQFVQFISTIISLDFSFLSLSQFFSSLLLPKALDVKNKSERMFLDLLGSCFKQHHTAFIGSFMVPLIVRNEEFQAPQKEIIIKLLQIKDIDSTVKIQFVSSLLVAIQKNQHFIWNESVIWIFTTIIQLKLLLNEKIFSDLFEVLTIASKPLSKNQKFATLMLTTISSYQKNIKEFVPKIEQLLLNMQINVKGSLNLLEKIKNS</sequence>
<dbReference type="GO" id="GO:0036297">
    <property type="term" value="P:interstrand cross-link repair"/>
    <property type="evidence" value="ECO:0007669"/>
    <property type="project" value="InterPro"/>
</dbReference>
<name>F0ZIP2_DICPU</name>
<dbReference type="GeneID" id="10501067"/>
<dbReference type="VEuPathDB" id="AmoebaDB:DICPUDRAFT_78145"/>
<feature type="compositionally biased region" description="Basic and acidic residues" evidence="2">
    <location>
        <begin position="392"/>
        <end position="401"/>
    </location>
</feature>
<dbReference type="InParanoid" id="F0ZIP2"/>
<organism evidence="3 4">
    <name type="scientific">Dictyostelium purpureum</name>
    <name type="common">Slime mold</name>
    <dbReference type="NCBI Taxonomy" id="5786"/>
    <lineage>
        <taxon>Eukaryota</taxon>
        <taxon>Amoebozoa</taxon>
        <taxon>Evosea</taxon>
        <taxon>Eumycetozoa</taxon>
        <taxon>Dictyostelia</taxon>
        <taxon>Dictyosteliales</taxon>
        <taxon>Dictyosteliaceae</taxon>
        <taxon>Dictyostelium</taxon>
    </lineage>
</organism>
<protein>
    <submittedName>
        <fullName evidence="3">Uncharacterized protein</fullName>
    </submittedName>
</protein>
<dbReference type="AlphaFoldDB" id="F0ZIP2"/>
<dbReference type="KEGG" id="dpp:DICPUDRAFT_78145"/>
<feature type="coiled-coil region" evidence="1">
    <location>
        <begin position="228"/>
        <end position="256"/>
    </location>
</feature>
<dbReference type="InterPro" id="IPR039685">
    <property type="entry name" value="FANCE"/>
</dbReference>
<dbReference type="Gene3D" id="1.25.40.480">
    <property type="match status" value="1"/>
</dbReference>
<proteinExistence type="predicted"/>
<dbReference type="Proteomes" id="UP000001064">
    <property type="component" value="Unassembled WGS sequence"/>
</dbReference>
<dbReference type="PANTHER" id="PTHR32094">
    <property type="entry name" value="FANCONI ANEMIA GROUP E PROTEIN"/>
    <property type="match status" value="1"/>
</dbReference>
<evidence type="ECO:0000256" key="2">
    <source>
        <dbReference type="SAM" id="MobiDB-lite"/>
    </source>
</evidence>
<dbReference type="FunCoup" id="F0ZIP2">
    <property type="interactions" value="350"/>
</dbReference>
<reference evidence="4" key="1">
    <citation type="journal article" date="2011" name="Genome Biol.">
        <title>Comparative genomics of the social amoebae Dictyostelium discoideum and Dictyostelium purpureum.</title>
        <authorList>
            <consortium name="US DOE Joint Genome Institute (JGI-PGF)"/>
            <person name="Sucgang R."/>
            <person name="Kuo A."/>
            <person name="Tian X."/>
            <person name="Salerno W."/>
            <person name="Parikh A."/>
            <person name="Feasley C.L."/>
            <person name="Dalin E."/>
            <person name="Tu H."/>
            <person name="Huang E."/>
            <person name="Barry K."/>
            <person name="Lindquist E."/>
            <person name="Shapiro H."/>
            <person name="Bruce D."/>
            <person name="Schmutz J."/>
            <person name="Salamov A."/>
            <person name="Fey P."/>
            <person name="Gaudet P."/>
            <person name="Anjard C."/>
            <person name="Babu M.M."/>
            <person name="Basu S."/>
            <person name="Bushmanova Y."/>
            <person name="van der Wel H."/>
            <person name="Katoh-Kurasawa M."/>
            <person name="Dinh C."/>
            <person name="Coutinho P.M."/>
            <person name="Saito T."/>
            <person name="Elias M."/>
            <person name="Schaap P."/>
            <person name="Kay R.R."/>
            <person name="Henrissat B."/>
            <person name="Eichinger L."/>
            <person name="Rivero F."/>
            <person name="Putnam N.H."/>
            <person name="West C.M."/>
            <person name="Loomis W.F."/>
            <person name="Chisholm R.L."/>
            <person name="Shaulsky G."/>
            <person name="Strassmann J.E."/>
            <person name="Queller D.C."/>
            <person name="Kuspa A."/>
            <person name="Grigoriev I.V."/>
        </authorList>
    </citation>
    <scope>NUCLEOTIDE SEQUENCE [LARGE SCALE GENOMIC DNA]</scope>
    <source>
        <strain evidence="4">QSDP1</strain>
    </source>
</reference>
<dbReference type="EMBL" id="GL871034">
    <property type="protein sequence ID" value="EGC36204.1"/>
    <property type="molecule type" value="Genomic_DNA"/>
</dbReference>
<dbReference type="eggNOG" id="ENOG502RDMP">
    <property type="taxonomic scope" value="Eukaryota"/>
</dbReference>
<dbReference type="RefSeq" id="XP_003287271.1">
    <property type="nucleotide sequence ID" value="XM_003287223.1"/>
</dbReference>
<dbReference type="PANTHER" id="PTHR32094:SF5">
    <property type="entry name" value="FANCONI ANEMIA GROUP E PROTEIN"/>
    <property type="match status" value="1"/>
</dbReference>
<dbReference type="OMA" id="QEYANDH"/>
<evidence type="ECO:0000313" key="3">
    <source>
        <dbReference type="EMBL" id="EGC36204.1"/>
    </source>
</evidence>
<keyword evidence="1" id="KW-0175">Coiled coil</keyword>
<dbReference type="GO" id="GO:0043240">
    <property type="term" value="C:Fanconi anaemia nuclear complex"/>
    <property type="evidence" value="ECO:0000318"/>
    <property type="project" value="GO_Central"/>
</dbReference>
<gene>
    <name evidence="3" type="ORF">DICPUDRAFT_78145</name>
</gene>
<feature type="region of interest" description="Disordered" evidence="2">
    <location>
        <begin position="375"/>
        <end position="402"/>
    </location>
</feature>
<dbReference type="OrthoDB" id="21664at2759"/>
<dbReference type="STRING" id="5786.F0ZIP2"/>
<accession>F0ZIP2</accession>